<dbReference type="SUPFAM" id="SSF52021">
    <property type="entry name" value="Carbamoyl phosphate synthetase, small subunit N-terminal domain"/>
    <property type="match status" value="1"/>
</dbReference>
<feature type="active site" description="Nucleophile" evidence="9">
    <location>
        <position position="297"/>
    </location>
</feature>
<dbReference type="InterPro" id="IPR050472">
    <property type="entry name" value="Anth_synth/Amidotransfase"/>
</dbReference>
<keyword evidence="7 9" id="KW-0665">Pyrimidine biosynthesis</keyword>
<dbReference type="GO" id="GO:0005524">
    <property type="term" value="F:ATP binding"/>
    <property type="evidence" value="ECO:0007669"/>
    <property type="project" value="UniProtKB-UniRule"/>
</dbReference>
<dbReference type="Pfam" id="PF00988">
    <property type="entry name" value="CPSase_sm_chain"/>
    <property type="match status" value="1"/>
</dbReference>
<evidence type="ECO:0000256" key="4">
    <source>
        <dbReference type="ARBA" id="ARBA00022741"/>
    </source>
</evidence>
<dbReference type="AlphaFoldDB" id="A0A4S2HA61"/>
<evidence type="ECO:0000313" key="11">
    <source>
        <dbReference type="EMBL" id="TGY92805.1"/>
    </source>
</evidence>
<dbReference type="OrthoDB" id="9804328at2"/>
<comment type="subunit">
    <text evidence="9">Composed of two chains; the small (or glutamine) chain promotes the hydrolysis of glutamine to ammonia, which is used by the large (or ammonia) chain to synthesize carbamoyl phosphate. Tetramer of heterodimers (alpha,beta)4.</text>
</comment>
<comment type="catalytic activity">
    <reaction evidence="9">
        <text>L-glutamine + H2O = L-glutamate + NH4(+)</text>
        <dbReference type="Rhea" id="RHEA:15889"/>
        <dbReference type="ChEBI" id="CHEBI:15377"/>
        <dbReference type="ChEBI" id="CHEBI:28938"/>
        <dbReference type="ChEBI" id="CHEBI:29985"/>
        <dbReference type="ChEBI" id="CHEBI:58359"/>
    </reaction>
</comment>
<dbReference type="RefSeq" id="WP_135944316.1">
    <property type="nucleotide sequence ID" value="NZ_BMEI01000002.1"/>
</dbReference>
<evidence type="ECO:0000313" key="12">
    <source>
        <dbReference type="Proteomes" id="UP000305451"/>
    </source>
</evidence>
<feature type="binding site" evidence="9">
    <location>
        <position position="339"/>
    </location>
    <ligand>
        <name>L-glutamine</name>
        <dbReference type="ChEBI" id="CHEBI:58359"/>
    </ligand>
</feature>
<feature type="active site" evidence="9">
    <location>
        <position position="383"/>
    </location>
</feature>
<protein>
    <recommendedName>
        <fullName evidence="9">Carbamoyl phosphate synthase small chain</fullName>
        <ecNumber evidence="9">6.3.5.5</ecNumber>
    </recommendedName>
    <alternativeName>
        <fullName evidence="9">Carbamoyl phosphate synthetase glutamine chain</fullName>
    </alternativeName>
</protein>
<dbReference type="SMART" id="SM01097">
    <property type="entry name" value="CPSase_sm_chain"/>
    <property type="match status" value="1"/>
</dbReference>
<evidence type="ECO:0000256" key="1">
    <source>
        <dbReference type="ARBA" id="ARBA00005077"/>
    </source>
</evidence>
<gene>
    <name evidence="9 11" type="primary">carA</name>
    <name evidence="11" type="ORF">E5162_06945</name>
</gene>
<evidence type="ECO:0000256" key="6">
    <source>
        <dbReference type="ARBA" id="ARBA00022962"/>
    </source>
</evidence>
<dbReference type="PRINTS" id="PR00096">
    <property type="entry name" value="GATASE"/>
</dbReference>
<dbReference type="InterPro" id="IPR006274">
    <property type="entry name" value="CarbamoylP_synth_ssu"/>
</dbReference>
<dbReference type="NCBIfam" id="TIGR01368">
    <property type="entry name" value="CPSaseIIsmall"/>
    <property type="match status" value="1"/>
</dbReference>
<dbReference type="InterPro" id="IPR029062">
    <property type="entry name" value="Class_I_gatase-like"/>
</dbReference>
<accession>A0A4S2HA61</accession>
<dbReference type="HAMAP" id="MF_01209">
    <property type="entry name" value="CPSase_S_chain"/>
    <property type="match status" value="1"/>
</dbReference>
<evidence type="ECO:0000256" key="5">
    <source>
        <dbReference type="ARBA" id="ARBA00022840"/>
    </source>
</evidence>
<dbReference type="PANTHER" id="PTHR43418">
    <property type="entry name" value="MULTIFUNCTIONAL TRYPTOPHAN BIOSYNTHESIS PROTEIN-RELATED"/>
    <property type="match status" value="1"/>
</dbReference>
<keyword evidence="9" id="KW-0055">Arginine biosynthesis</keyword>
<dbReference type="InterPro" id="IPR002474">
    <property type="entry name" value="CarbamoylP_synth_ssu_N"/>
</dbReference>
<keyword evidence="5 9" id="KW-0067">ATP-binding</keyword>
<keyword evidence="9" id="KW-0028">Amino-acid biosynthesis</keyword>
<feature type="binding site" evidence="9">
    <location>
        <position position="341"/>
    </location>
    <ligand>
        <name>L-glutamine</name>
        <dbReference type="ChEBI" id="CHEBI:58359"/>
    </ligand>
</feature>
<comment type="caution">
    <text evidence="11">The sequence shown here is derived from an EMBL/GenBank/DDBJ whole genome shotgun (WGS) entry which is preliminary data.</text>
</comment>
<feature type="region of interest" description="CPSase" evidence="9">
    <location>
        <begin position="1"/>
        <end position="219"/>
    </location>
</feature>
<feature type="binding site" evidence="9">
    <location>
        <position position="301"/>
    </location>
    <ligand>
        <name>L-glutamine</name>
        <dbReference type="ChEBI" id="CHEBI:58359"/>
    </ligand>
</feature>
<comment type="function">
    <text evidence="9">Small subunit of the glutamine-dependent carbamoyl phosphate synthetase (CPSase). CPSase catalyzes the formation of carbamoyl phosphate from the ammonia moiety of glutamine, carbonate, and phosphate donated by ATP, constituting the first step of 2 biosynthetic pathways, one leading to arginine and/or urea and the other to pyrimidine nucleotides. The small subunit (glutamine amidotransferase) binds and cleaves glutamine to supply the large subunit with the substrate ammonia.</text>
</comment>
<dbReference type="CDD" id="cd01744">
    <property type="entry name" value="GATase1_CPSase"/>
    <property type="match status" value="1"/>
</dbReference>
<keyword evidence="4 9" id="KW-0547">Nucleotide-binding</keyword>
<dbReference type="PANTHER" id="PTHR43418:SF7">
    <property type="entry name" value="CARBAMOYL-PHOSPHATE SYNTHASE SMALL CHAIN"/>
    <property type="match status" value="1"/>
</dbReference>
<feature type="binding site" evidence="9">
    <location>
        <position position="342"/>
    </location>
    <ligand>
        <name>L-glutamine</name>
        <dbReference type="ChEBI" id="CHEBI:58359"/>
    </ligand>
</feature>
<comment type="similarity">
    <text evidence="2 9">Belongs to the CarA family.</text>
</comment>
<dbReference type="UniPathway" id="UPA00070">
    <property type="reaction ID" value="UER00115"/>
</dbReference>
<sequence>MSDTIENQVRGPKRRIEDLTADEIKAATGAILLADGSVFLGKGAGASGIATGELCFNTAMTGHQEILADPSYAGQIVCFTFPHVGNVGANVQDEEAASEPARKAAVGMVSRAPITAPASWRAEQSFDEWLAARGVIAVTGLDTRTLTRRIRQDGMPMVAIAHARDGKLDLDALAKLAHDAPGMEGRELTRAVTGAAAADWQSADWAWPEGYAQGPKDGPKVVVLDYGVKANILRRLAGAGACVHVMPGSSTAQDVLAEKPAGVVVSNGPGDPAETGKFALDTIRGVIEAGIPVLGICLGHQMLALAVGATTVKMTQGHHGANHPVKNISSGQVEIVSMNHGFAVDRDTLPTNAKETHVSLFDGTNCGFMLTDKPVYSVQHHPEASPGPQDSFAVFETFVTSL</sequence>
<evidence type="ECO:0000256" key="8">
    <source>
        <dbReference type="ARBA" id="ARBA00048816"/>
    </source>
</evidence>
<dbReference type="GO" id="GO:0006526">
    <property type="term" value="P:L-arginine biosynthetic process"/>
    <property type="evidence" value="ECO:0007669"/>
    <property type="project" value="UniProtKB-UniRule"/>
</dbReference>
<reference evidence="11 12" key="1">
    <citation type="journal article" date="2013" name="Int. J. Syst. Evol. Microbiol.">
        <title>Marinicauda pacifica gen. nov., sp. nov., a prosthecate alphaproteobacterium of the family Hyphomonadaceae isolated from deep seawater.</title>
        <authorList>
            <person name="Zhang X.Y."/>
            <person name="Li G.W."/>
            <person name="Wang C.S."/>
            <person name="Zhang Y.J."/>
            <person name="Xu X.W."/>
            <person name="Li H."/>
            <person name="Liu A."/>
            <person name="Liu C."/>
            <person name="Xie B.B."/>
            <person name="Qin Q.L."/>
            <person name="Xu Z."/>
            <person name="Chen X.L."/>
            <person name="Zhou B.C."/>
            <person name="Zhang Y.Z."/>
        </authorList>
    </citation>
    <scope>NUCLEOTIDE SEQUENCE [LARGE SCALE GENOMIC DNA]</scope>
    <source>
        <strain evidence="11 12">P-1 km-3</strain>
    </source>
</reference>
<dbReference type="Pfam" id="PF00117">
    <property type="entry name" value="GATase"/>
    <property type="match status" value="1"/>
</dbReference>
<dbReference type="GO" id="GO:0006541">
    <property type="term" value="P:glutamine metabolic process"/>
    <property type="evidence" value="ECO:0007669"/>
    <property type="project" value="InterPro"/>
</dbReference>
<feature type="binding site" evidence="9">
    <location>
        <position position="270"/>
    </location>
    <ligand>
        <name>L-glutamine</name>
        <dbReference type="ChEBI" id="CHEBI:58359"/>
    </ligand>
</feature>
<dbReference type="SUPFAM" id="SSF52317">
    <property type="entry name" value="Class I glutamine amidotransferase-like"/>
    <property type="match status" value="1"/>
</dbReference>
<keyword evidence="12" id="KW-1185">Reference proteome</keyword>
<evidence type="ECO:0000256" key="7">
    <source>
        <dbReference type="ARBA" id="ARBA00022975"/>
    </source>
</evidence>
<dbReference type="PRINTS" id="PR00099">
    <property type="entry name" value="CPSGATASE"/>
</dbReference>
<dbReference type="EC" id="6.3.5.5" evidence="9"/>
<dbReference type="Gene3D" id="3.40.50.880">
    <property type="match status" value="1"/>
</dbReference>
<dbReference type="InterPro" id="IPR017926">
    <property type="entry name" value="GATASE"/>
</dbReference>
<name>A0A4S2HA61_9PROT</name>
<dbReference type="PRINTS" id="PR00097">
    <property type="entry name" value="ANTSNTHASEII"/>
</dbReference>
<keyword evidence="3 9" id="KW-0436">Ligase</keyword>
<feature type="binding site" evidence="9">
    <location>
        <position position="298"/>
    </location>
    <ligand>
        <name>L-glutamine</name>
        <dbReference type="ChEBI" id="CHEBI:58359"/>
    </ligand>
</feature>
<feature type="binding site" evidence="9">
    <location>
        <position position="71"/>
    </location>
    <ligand>
        <name>L-glutamine</name>
        <dbReference type="ChEBI" id="CHEBI:58359"/>
    </ligand>
</feature>
<keyword evidence="6 9" id="KW-0315">Glutamine amidotransferase</keyword>
<dbReference type="GO" id="GO:0006207">
    <property type="term" value="P:'de novo' pyrimidine nucleobase biosynthetic process"/>
    <property type="evidence" value="ECO:0007669"/>
    <property type="project" value="InterPro"/>
</dbReference>
<comment type="catalytic activity">
    <reaction evidence="8 9">
        <text>hydrogencarbonate + L-glutamine + 2 ATP + H2O = carbamoyl phosphate + L-glutamate + 2 ADP + phosphate + 2 H(+)</text>
        <dbReference type="Rhea" id="RHEA:18633"/>
        <dbReference type="ChEBI" id="CHEBI:15377"/>
        <dbReference type="ChEBI" id="CHEBI:15378"/>
        <dbReference type="ChEBI" id="CHEBI:17544"/>
        <dbReference type="ChEBI" id="CHEBI:29985"/>
        <dbReference type="ChEBI" id="CHEBI:30616"/>
        <dbReference type="ChEBI" id="CHEBI:43474"/>
        <dbReference type="ChEBI" id="CHEBI:58228"/>
        <dbReference type="ChEBI" id="CHEBI:58359"/>
        <dbReference type="ChEBI" id="CHEBI:456216"/>
        <dbReference type="EC" id="6.3.5.5"/>
    </reaction>
</comment>
<evidence type="ECO:0000259" key="10">
    <source>
        <dbReference type="SMART" id="SM01097"/>
    </source>
</evidence>
<dbReference type="Gene3D" id="3.50.30.20">
    <property type="entry name" value="Carbamoyl-phosphate synthase small subunit, N-terminal domain"/>
    <property type="match status" value="1"/>
</dbReference>
<evidence type="ECO:0000256" key="3">
    <source>
        <dbReference type="ARBA" id="ARBA00022598"/>
    </source>
</evidence>
<dbReference type="PROSITE" id="PS51273">
    <property type="entry name" value="GATASE_TYPE_1"/>
    <property type="match status" value="1"/>
</dbReference>
<dbReference type="GO" id="GO:0044205">
    <property type="term" value="P:'de novo' UMP biosynthetic process"/>
    <property type="evidence" value="ECO:0007669"/>
    <property type="project" value="UniProtKB-UniRule"/>
</dbReference>
<dbReference type="UniPathway" id="UPA00068">
    <property type="reaction ID" value="UER00171"/>
</dbReference>
<feature type="binding site" evidence="9">
    <location>
        <position position="268"/>
    </location>
    <ligand>
        <name>L-glutamine</name>
        <dbReference type="ChEBI" id="CHEBI:58359"/>
    </ligand>
</feature>
<evidence type="ECO:0000256" key="9">
    <source>
        <dbReference type="HAMAP-Rule" id="MF_01209"/>
    </source>
</evidence>
<dbReference type="Proteomes" id="UP000305451">
    <property type="component" value="Unassembled WGS sequence"/>
</dbReference>
<proteinExistence type="inferred from homology"/>
<dbReference type="InterPro" id="IPR036480">
    <property type="entry name" value="CarbP_synth_ssu_N_sf"/>
</dbReference>
<dbReference type="GO" id="GO:0004088">
    <property type="term" value="F:carbamoyl-phosphate synthase (glutamine-hydrolyzing) activity"/>
    <property type="evidence" value="ECO:0007669"/>
    <property type="project" value="UniProtKB-UniRule"/>
</dbReference>
<feature type="active site" evidence="9">
    <location>
        <position position="381"/>
    </location>
</feature>
<dbReference type="InterPro" id="IPR035686">
    <property type="entry name" value="CPSase_GATase1"/>
</dbReference>
<evidence type="ECO:0000256" key="2">
    <source>
        <dbReference type="ARBA" id="ARBA00007800"/>
    </source>
</evidence>
<comment type="pathway">
    <text evidence="9">Pyrimidine metabolism; UMP biosynthesis via de novo pathway; (S)-dihydroorotate from bicarbonate: step 1/3.</text>
</comment>
<organism evidence="11 12">
    <name type="scientific">Marinicauda pacifica</name>
    <dbReference type="NCBI Taxonomy" id="1133559"/>
    <lineage>
        <taxon>Bacteria</taxon>
        <taxon>Pseudomonadati</taxon>
        <taxon>Pseudomonadota</taxon>
        <taxon>Alphaproteobacteria</taxon>
        <taxon>Maricaulales</taxon>
        <taxon>Maricaulaceae</taxon>
        <taxon>Marinicauda</taxon>
    </lineage>
</organism>
<dbReference type="GO" id="GO:0004359">
    <property type="term" value="F:glutaminase activity"/>
    <property type="evidence" value="ECO:0007669"/>
    <property type="project" value="RHEA"/>
</dbReference>
<dbReference type="NCBIfam" id="NF009475">
    <property type="entry name" value="PRK12838.1"/>
    <property type="match status" value="1"/>
</dbReference>
<dbReference type="EMBL" id="SRXV01000002">
    <property type="protein sequence ID" value="TGY92805.1"/>
    <property type="molecule type" value="Genomic_DNA"/>
</dbReference>
<feature type="domain" description="Carbamoyl-phosphate synthase small subunit N-terminal" evidence="10">
    <location>
        <begin position="27"/>
        <end position="161"/>
    </location>
</feature>
<comment type="pathway">
    <text evidence="1 9">Amino-acid biosynthesis; L-arginine biosynthesis; carbamoyl phosphate from bicarbonate: step 1/1.</text>
</comment>